<dbReference type="InterPro" id="IPR002110">
    <property type="entry name" value="Ankyrin_rpt"/>
</dbReference>
<dbReference type="SUPFAM" id="SSF48403">
    <property type="entry name" value="Ankyrin repeat"/>
    <property type="match status" value="1"/>
</dbReference>
<feature type="repeat" description="ANK" evidence="3">
    <location>
        <begin position="115"/>
        <end position="147"/>
    </location>
</feature>
<keyword evidence="1" id="KW-0677">Repeat</keyword>
<keyword evidence="2 3" id="KW-0040">ANK repeat</keyword>
<dbReference type="PRINTS" id="PR01415">
    <property type="entry name" value="ANKYRIN"/>
</dbReference>
<dbReference type="PROSITE" id="PS50088">
    <property type="entry name" value="ANK_REPEAT"/>
    <property type="match status" value="2"/>
</dbReference>
<keyword evidence="5" id="KW-1185">Reference proteome</keyword>
<feature type="repeat" description="ANK" evidence="3">
    <location>
        <begin position="82"/>
        <end position="114"/>
    </location>
</feature>
<organism evidence="4 5">
    <name type="scientific">Candidatus Comchoanobacter bicostacola</name>
    <dbReference type="NCBI Taxonomy" id="2919598"/>
    <lineage>
        <taxon>Bacteria</taxon>
        <taxon>Pseudomonadati</taxon>
        <taxon>Pseudomonadota</taxon>
        <taxon>Gammaproteobacteria</taxon>
        <taxon>Candidatus Comchoanobacterales</taxon>
        <taxon>Candidatus Comchoanobacteraceae</taxon>
        <taxon>Candidatus Comchoanobacter</taxon>
    </lineage>
</organism>
<reference evidence="4 5" key="1">
    <citation type="journal article" date="2022" name="Nat. Microbiol.">
        <title>The microbiome of a bacterivorous marine choanoflagellate contains a resource-demanding obligate bacterial associate.</title>
        <authorList>
            <person name="Needham D.M."/>
            <person name="Poirier C."/>
            <person name="Bachy C."/>
            <person name="George E.E."/>
            <person name="Wilken S."/>
            <person name="Yung C.C.M."/>
            <person name="Limardo A.J."/>
            <person name="Morando M."/>
            <person name="Sudek L."/>
            <person name="Malmstrom R.R."/>
            <person name="Keeling P.J."/>
            <person name="Santoro A.E."/>
            <person name="Worden A.Z."/>
        </authorList>
    </citation>
    <scope>NUCLEOTIDE SEQUENCE [LARGE SCALE GENOMIC DNA]</scope>
    <source>
        <strain evidence="4 5">Comchoano-1</strain>
    </source>
</reference>
<evidence type="ECO:0000256" key="2">
    <source>
        <dbReference type="ARBA" id="ARBA00023043"/>
    </source>
</evidence>
<evidence type="ECO:0000256" key="1">
    <source>
        <dbReference type="ARBA" id="ARBA00022737"/>
    </source>
</evidence>
<dbReference type="Proteomes" id="UP001055955">
    <property type="component" value="Chromosome"/>
</dbReference>
<dbReference type="PANTHER" id="PTHR24198:SF165">
    <property type="entry name" value="ANKYRIN REPEAT-CONTAINING PROTEIN-RELATED"/>
    <property type="match status" value="1"/>
</dbReference>
<protein>
    <submittedName>
        <fullName evidence="4">Ankyrin repeat domain-containing protein</fullName>
    </submittedName>
</protein>
<evidence type="ECO:0000256" key="3">
    <source>
        <dbReference type="PROSITE-ProRule" id="PRU00023"/>
    </source>
</evidence>
<dbReference type="Pfam" id="PF12796">
    <property type="entry name" value="Ank_2"/>
    <property type="match status" value="1"/>
</dbReference>
<sequence length="168" mass="19170">MLDRQLLRFISTQPLWKACKENDLDTLDALLSTQHYNFHECLPVVRGQFLDAIKVVLIRGYISCLELFLKHGVDVDLPIMPCGSTALFVAAANGRVDCMELLIRNNANINFTNKYHETPLFAACESGQPKSVQFLIDKGLDVNKQSTLIREEIRLTSPPQKKIYKYER</sequence>
<gene>
    <name evidence="4" type="ORF">MMH89_01025</name>
</gene>
<proteinExistence type="predicted"/>
<dbReference type="EMBL" id="CP092900">
    <property type="protein sequence ID" value="UTC24738.1"/>
    <property type="molecule type" value="Genomic_DNA"/>
</dbReference>
<dbReference type="SMART" id="SM00248">
    <property type="entry name" value="ANK"/>
    <property type="match status" value="4"/>
</dbReference>
<accession>A0ABY5DJN9</accession>
<name>A0ABY5DJN9_9GAMM</name>
<dbReference type="Gene3D" id="1.25.40.20">
    <property type="entry name" value="Ankyrin repeat-containing domain"/>
    <property type="match status" value="1"/>
</dbReference>
<dbReference type="InterPro" id="IPR036770">
    <property type="entry name" value="Ankyrin_rpt-contain_sf"/>
</dbReference>
<dbReference type="RefSeq" id="WP_258568527.1">
    <property type="nucleotide sequence ID" value="NZ_CP092900.1"/>
</dbReference>
<dbReference type="PANTHER" id="PTHR24198">
    <property type="entry name" value="ANKYRIN REPEAT AND PROTEIN KINASE DOMAIN-CONTAINING PROTEIN"/>
    <property type="match status" value="1"/>
</dbReference>
<evidence type="ECO:0000313" key="5">
    <source>
        <dbReference type="Proteomes" id="UP001055955"/>
    </source>
</evidence>
<dbReference type="PROSITE" id="PS50297">
    <property type="entry name" value="ANK_REP_REGION"/>
    <property type="match status" value="2"/>
</dbReference>
<evidence type="ECO:0000313" key="4">
    <source>
        <dbReference type="EMBL" id="UTC24738.1"/>
    </source>
</evidence>